<organism evidence="1 2">
    <name type="scientific">Bacteroides uniformis (strain ATCC 8492 / DSM 6597 / CCUG 4942 / CIP 103695 / JCM 5828 / KCTC 5204 / NCTC 13054 / VPI 0061)</name>
    <dbReference type="NCBI Taxonomy" id="411479"/>
    <lineage>
        <taxon>Bacteria</taxon>
        <taxon>Pseudomonadati</taxon>
        <taxon>Bacteroidota</taxon>
        <taxon>Bacteroidia</taxon>
        <taxon>Bacteroidales</taxon>
        <taxon>Bacteroidaceae</taxon>
        <taxon>Bacteroides</taxon>
    </lineage>
</organism>
<reference evidence="1" key="2">
    <citation type="submission" date="2013-11" db="EMBL/GenBank/DDBJ databases">
        <title>Draft genome sequence of Bacteroides uniformis (ATCC 8492).</title>
        <authorList>
            <person name="Sudarsanam P."/>
            <person name="Ley R."/>
            <person name="Guruge J."/>
            <person name="Turnbaugh P.J."/>
            <person name="Mahowald M."/>
            <person name="Liep D."/>
            <person name="Gordon J."/>
        </authorList>
    </citation>
    <scope>NUCLEOTIDE SEQUENCE</scope>
    <source>
        <strain evidence="1">ATCC 8492</strain>
    </source>
</reference>
<proteinExistence type="predicted"/>
<dbReference type="AlphaFoldDB" id="A0ABC9N508"/>
<accession>A0ABC9N508</accession>
<protein>
    <submittedName>
        <fullName evidence="1">Uncharacterized protein</fullName>
    </submittedName>
</protein>
<gene>
    <name evidence="1" type="ORF">BACUNI_04331</name>
</gene>
<dbReference type="EMBL" id="AAYH02000049">
    <property type="protein sequence ID" value="EDO51782.1"/>
    <property type="molecule type" value="Genomic_DNA"/>
</dbReference>
<evidence type="ECO:0000313" key="1">
    <source>
        <dbReference type="EMBL" id="EDO51782.1"/>
    </source>
</evidence>
<keyword evidence="2" id="KW-1185">Reference proteome</keyword>
<name>A0ABC9N508_BACUC</name>
<comment type="caution">
    <text evidence="1">The sequence shown here is derived from an EMBL/GenBank/DDBJ whole genome shotgun (WGS) entry which is preliminary data.</text>
</comment>
<evidence type="ECO:0000313" key="2">
    <source>
        <dbReference type="Proteomes" id="UP000004110"/>
    </source>
</evidence>
<dbReference type="Proteomes" id="UP000004110">
    <property type="component" value="Unassembled WGS sequence"/>
</dbReference>
<sequence length="35" mass="4052">MKTEKGGFVKSFLFFVPIRRAFCIFAHINNKSCIT</sequence>
<reference evidence="1" key="1">
    <citation type="submission" date="2007-06" db="EMBL/GenBank/DDBJ databases">
        <authorList>
            <person name="Fulton L."/>
            <person name="Clifton S."/>
            <person name="Fulton B."/>
            <person name="Xu J."/>
            <person name="Minx P."/>
            <person name="Pepin K.H."/>
            <person name="Johnson M."/>
            <person name="Thiruvilangam P."/>
            <person name="Bhonagiri V."/>
            <person name="Nash W.E."/>
            <person name="Mardis E.R."/>
            <person name="Wilson R.K."/>
        </authorList>
    </citation>
    <scope>NUCLEOTIDE SEQUENCE [LARGE SCALE GENOMIC DNA]</scope>
    <source>
        <strain evidence="1">ATCC 8492</strain>
    </source>
</reference>